<sequence length="149" mass="17487">MQQPLNSCSYPLPSRFANDQKPTPRNLKEKTRYCSCFKPKNRNFEIKLYEFSKQMIFLENNFSDSTSPRIACRQENNAVFVSYEALRFWKWKGKLRYLPPPPQFLAQDQGNKLQSSYTEDRAGCPLWNTSAYFSHCPLSNCEAYSSRNL</sequence>
<dbReference type="EMBL" id="GBEZ01022800">
    <property type="protein sequence ID" value="JAC64054.1"/>
    <property type="molecule type" value="Transcribed_RNA"/>
</dbReference>
<protein>
    <submittedName>
        <fullName evidence="2">Uncharacterized protein</fullName>
    </submittedName>
</protein>
<evidence type="ECO:0000256" key="1">
    <source>
        <dbReference type="SAM" id="MobiDB-lite"/>
    </source>
</evidence>
<name>A0A061R018_9CHLO</name>
<feature type="region of interest" description="Disordered" evidence="1">
    <location>
        <begin position="1"/>
        <end position="25"/>
    </location>
</feature>
<gene>
    <name evidence="2" type="ORF">TSPGSL018_19140</name>
</gene>
<dbReference type="AlphaFoldDB" id="A0A061R018"/>
<accession>A0A061R018</accession>
<proteinExistence type="predicted"/>
<evidence type="ECO:0000313" key="2">
    <source>
        <dbReference type="EMBL" id="JAC64054.1"/>
    </source>
</evidence>
<organism evidence="2">
    <name type="scientific">Tetraselmis sp. GSL018</name>
    <dbReference type="NCBI Taxonomy" id="582737"/>
    <lineage>
        <taxon>Eukaryota</taxon>
        <taxon>Viridiplantae</taxon>
        <taxon>Chlorophyta</taxon>
        <taxon>core chlorophytes</taxon>
        <taxon>Chlorodendrophyceae</taxon>
        <taxon>Chlorodendrales</taxon>
        <taxon>Chlorodendraceae</taxon>
        <taxon>Tetraselmis</taxon>
    </lineage>
</organism>
<reference evidence="2" key="1">
    <citation type="submission" date="2014-05" db="EMBL/GenBank/DDBJ databases">
        <title>The transcriptome of the halophilic microalga Tetraselmis sp. GSL018 isolated from the Great Salt Lake, Utah.</title>
        <authorList>
            <person name="Jinkerson R.E."/>
            <person name="D'Adamo S."/>
            <person name="Posewitz M.C."/>
        </authorList>
    </citation>
    <scope>NUCLEOTIDE SEQUENCE</scope>
    <source>
        <strain evidence="2">GSL018</strain>
    </source>
</reference>